<feature type="domain" description="AMP-binding enzyme C-terminal" evidence="2">
    <location>
        <begin position="452"/>
        <end position="527"/>
    </location>
</feature>
<feature type="domain" description="AMP-dependent synthetase/ligase" evidence="1">
    <location>
        <begin position="52"/>
        <end position="402"/>
    </location>
</feature>
<dbReference type="EMBL" id="PUIB01000011">
    <property type="protein sequence ID" value="PQO38451.1"/>
    <property type="molecule type" value="Genomic_DNA"/>
</dbReference>
<dbReference type="InterPro" id="IPR000873">
    <property type="entry name" value="AMP-dep_synth/lig_dom"/>
</dbReference>
<dbReference type="Gene3D" id="3.30.300.30">
    <property type="match status" value="1"/>
</dbReference>
<dbReference type="InterPro" id="IPR045851">
    <property type="entry name" value="AMP-bd_C_sf"/>
</dbReference>
<dbReference type="InterPro" id="IPR020845">
    <property type="entry name" value="AMP-binding_CS"/>
</dbReference>
<dbReference type="PANTHER" id="PTHR43767">
    <property type="entry name" value="LONG-CHAIN-FATTY-ACID--COA LIGASE"/>
    <property type="match status" value="1"/>
</dbReference>
<organism evidence="3 4">
    <name type="scientific">Blastopirellula marina</name>
    <dbReference type="NCBI Taxonomy" id="124"/>
    <lineage>
        <taxon>Bacteria</taxon>
        <taxon>Pseudomonadati</taxon>
        <taxon>Planctomycetota</taxon>
        <taxon>Planctomycetia</taxon>
        <taxon>Pirellulales</taxon>
        <taxon>Pirellulaceae</taxon>
        <taxon>Blastopirellula</taxon>
    </lineage>
</organism>
<dbReference type="Proteomes" id="UP000239388">
    <property type="component" value="Unassembled WGS sequence"/>
</dbReference>
<dbReference type="InterPro" id="IPR025110">
    <property type="entry name" value="AMP-bd_C"/>
</dbReference>
<evidence type="ECO:0000313" key="3">
    <source>
        <dbReference type="EMBL" id="PQO38451.1"/>
    </source>
</evidence>
<dbReference type="Gene3D" id="3.40.50.12780">
    <property type="entry name" value="N-terminal domain of ligase-like"/>
    <property type="match status" value="1"/>
</dbReference>
<proteinExistence type="predicted"/>
<comment type="caution">
    <text evidence="3">The sequence shown here is derived from an EMBL/GenBank/DDBJ whole genome shotgun (WGS) entry which is preliminary data.</text>
</comment>
<reference evidence="3 4" key="1">
    <citation type="submission" date="2018-02" db="EMBL/GenBank/DDBJ databases">
        <title>Comparative genomes isolates from brazilian mangrove.</title>
        <authorList>
            <person name="Araujo J.E."/>
            <person name="Taketani R.G."/>
            <person name="Silva M.C.P."/>
            <person name="Loureco M.V."/>
            <person name="Andreote F.D."/>
        </authorList>
    </citation>
    <scope>NUCLEOTIDE SEQUENCE [LARGE SCALE GENOMIC DNA]</scope>
    <source>
        <strain evidence="3 4">NAP PRIS-MGV</strain>
    </source>
</reference>
<dbReference type="AlphaFoldDB" id="A0A2S8G2G8"/>
<sequence length="554" mass="60693">MEEHACFDDFSIRVTYRLMRSKNQEHDCMGLAGEKLDQPVELAKLLETGLHAKPFETALVSLDRQWTWQELDQASTRLATEYLAMGLVPGDRVASLLPNDGVLLIHYLACFKAGLTATPLNYRYQAAEIDHALQVSEASLLIAHAERDQVISDSQMVGRLALGCLRYQGTYNESCPLEQLLRRESDCPALPPPSSAAAAFIFFTSGSTGKPKGVTHTHETFGWILASTMAGLTLSPDDTFLPATSASHIAASSFSFAGLAAGARVAIARSFGGDEILPLLRTTRPSLLCMLPAPLFGLVRDHNAVRDDFQSIRRCIAGGDKICLELEREFIELTGLAIEEVYGMTETGLSSINPTHGNRIGSIGQLAPGYEASIRNDIGEEVPVDQEGQLWIRFPGNTTGYWNLPDETAEMIVDNWLDTGDLVSADSENYLWFRGRKKQIIVHDGSNICPQEVEDSLLEHHAVAAAGVIGIHDLIHGETVRAYLTLQPEVFPPTAAELIEFSRKRVGYKAPEEIVILPAMPLNVNGKVDRAALQTLAHATVNRHVEYSEPASTY</sequence>
<dbReference type="SUPFAM" id="SSF56801">
    <property type="entry name" value="Acetyl-CoA synthetase-like"/>
    <property type="match status" value="1"/>
</dbReference>
<dbReference type="GO" id="GO:0016878">
    <property type="term" value="F:acid-thiol ligase activity"/>
    <property type="evidence" value="ECO:0007669"/>
    <property type="project" value="UniProtKB-ARBA"/>
</dbReference>
<evidence type="ECO:0008006" key="5">
    <source>
        <dbReference type="Google" id="ProtNLM"/>
    </source>
</evidence>
<dbReference type="Pfam" id="PF00501">
    <property type="entry name" value="AMP-binding"/>
    <property type="match status" value="1"/>
</dbReference>
<evidence type="ECO:0000259" key="1">
    <source>
        <dbReference type="Pfam" id="PF00501"/>
    </source>
</evidence>
<dbReference type="PANTHER" id="PTHR43767:SF1">
    <property type="entry name" value="NONRIBOSOMAL PEPTIDE SYNTHASE PES1 (EUROFUNG)-RELATED"/>
    <property type="match status" value="1"/>
</dbReference>
<gene>
    <name evidence="3" type="ORF">C5Y98_10360</name>
</gene>
<dbReference type="InterPro" id="IPR042099">
    <property type="entry name" value="ANL_N_sf"/>
</dbReference>
<dbReference type="InterPro" id="IPR050237">
    <property type="entry name" value="ATP-dep_AMP-bd_enzyme"/>
</dbReference>
<dbReference type="Pfam" id="PF13193">
    <property type="entry name" value="AMP-binding_C"/>
    <property type="match status" value="1"/>
</dbReference>
<accession>A0A2S8G2G8</accession>
<dbReference type="PROSITE" id="PS00455">
    <property type="entry name" value="AMP_BINDING"/>
    <property type="match status" value="1"/>
</dbReference>
<evidence type="ECO:0000313" key="4">
    <source>
        <dbReference type="Proteomes" id="UP000239388"/>
    </source>
</evidence>
<evidence type="ECO:0000259" key="2">
    <source>
        <dbReference type="Pfam" id="PF13193"/>
    </source>
</evidence>
<protein>
    <recommendedName>
        <fullName evidence="5">Long-chain-fatty-acid--CoA ligase</fullName>
    </recommendedName>
</protein>
<name>A0A2S8G2G8_9BACT</name>